<protein>
    <submittedName>
        <fullName evidence="2">Uncharacterized protein</fullName>
    </submittedName>
</protein>
<gene>
    <name evidence="2" type="ORF">S12H4_47410</name>
</gene>
<proteinExistence type="predicted"/>
<dbReference type="AlphaFoldDB" id="X1VNG1"/>
<feature type="non-terminal residue" evidence="2">
    <location>
        <position position="1"/>
    </location>
</feature>
<comment type="caution">
    <text evidence="2">The sequence shown here is derived from an EMBL/GenBank/DDBJ whole genome shotgun (WGS) entry which is preliminary data.</text>
</comment>
<dbReference type="EMBL" id="BARW01029515">
    <property type="protein sequence ID" value="GAJ10305.1"/>
    <property type="molecule type" value="Genomic_DNA"/>
</dbReference>
<evidence type="ECO:0000313" key="2">
    <source>
        <dbReference type="EMBL" id="GAJ10305.1"/>
    </source>
</evidence>
<reference evidence="2" key="1">
    <citation type="journal article" date="2014" name="Front. Microbiol.">
        <title>High frequency of phylogenetically diverse reductive dehalogenase-homologous genes in deep subseafloor sedimentary metagenomes.</title>
        <authorList>
            <person name="Kawai M."/>
            <person name="Futagami T."/>
            <person name="Toyoda A."/>
            <person name="Takaki Y."/>
            <person name="Nishi S."/>
            <person name="Hori S."/>
            <person name="Arai W."/>
            <person name="Tsubouchi T."/>
            <person name="Morono Y."/>
            <person name="Uchiyama I."/>
            <person name="Ito T."/>
            <person name="Fujiyama A."/>
            <person name="Inagaki F."/>
            <person name="Takami H."/>
        </authorList>
    </citation>
    <scope>NUCLEOTIDE SEQUENCE</scope>
    <source>
        <strain evidence="2">Expedition CK06-06</strain>
    </source>
</reference>
<evidence type="ECO:0000256" key="1">
    <source>
        <dbReference type="SAM" id="MobiDB-lite"/>
    </source>
</evidence>
<organism evidence="2">
    <name type="scientific">marine sediment metagenome</name>
    <dbReference type="NCBI Taxonomy" id="412755"/>
    <lineage>
        <taxon>unclassified sequences</taxon>
        <taxon>metagenomes</taxon>
        <taxon>ecological metagenomes</taxon>
    </lineage>
</organism>
<accession>X1VNG1</accession>
<name>X1VNG1_9ZZZZ</name>
<sequence>VKKVSDWAGSASKKIDERTGGAWETASAPIKDAGYKAGEAIDKGVTAVKEWGKSVADKVTDAYDKAKDAVTEWGKGVVDRTKDYIADGGSEVDEAVRKNTKKAKDNLDRGGEVIDDIIDDGSEKAGSLIDKIGITLGVGMEAAWAALGGLPDLLTNFKADLVNWLTFDITEFNETMSKIRETTKLPEIPEHPAEWRK</sequence>
<feature type="region of interest" description="Disordered" evidence="1">
    <location>
        <begin position="1"/>
        <end position="23"/>
    </location>
</feature>